<feature type="transmembrane region" description="Helical" evidence="1">
    <location>
        <begin position="31"/>
        <end position="49"/>
    </location>
</feature>
<organism evidence="2">
    <name type="scientific">Hydrogenovibrio crunogenus (strain DSM 25203 / XCL-2)</name>
    <name type="common">Thiomicrospira crunogena</name>
    <dbReference type="NCBI Taxonomy" id="317025"/>
    <lineage>
        <taxon>Bacteria</taxon>
        <taxon>Pseudomonadati</taxon>
        <taxon>Pseudomonadota</taxon>
        <taxon>Gammaproteobacteria</taxon>
        <taxon>Thiotrichales</taxon>
        <taxon>Piscirickettsiaceae</taxon>
        <taxon>Hydrogenovibrio</taxon>
    </lineage>
</organism>
<dbReference type="InterPro" id="IPR025294">
    <property type="entry name" value="DUF4156"/>
</dbReference>
<evidence type="ECO:0000256" key="1">
    <source>
        <dbReference type="SAM" id="Phobius"/>
    </source>
</evidence>
<evidence type="ECO:0008006" key="3">
    <source>
        <dbReference type="Google" id="ProtNLM"/>
    </source>
</evidence>
<dbReference type="AlphaFoldDB" id="Q31EB9"/>
<reference evidence="2" key="1">
    <citation type="submission" date="2006-07" db="EMBL/GenBank/DDBJ databases">
        <title>Complete sequence of Thiomicrospira crunogena XCL-2.</title>
        <authorList>
            <consortium name="US DOE Joint Genome Institute"/>
            <person name="Copeland A."/>
            <person name="Lucas S."/>
            <person name="Lapidus A."/>
            <person name="Barry K."/>
            <person name="Detter J.C."/>
            <person name="Glavina del Rio T."/>
            <person name="Hammon N."/>
            <person name="Israni S."/>
            <person name="Dalin E."/>
            <person name="Tice H."/>
            <person name="Pitluck S."/>
            <person name="Chain P."/>
            <person name="Malfatti S."/>
            <person name="Shin M."/>
            <person name="Vergez L."/>
            <person name="Schmutz J."/>
            <person name="Larimer F."/>
            <person name="Land M."/>
            <person name="Hauser L."/>
            <person name="Kyrpides N."/>
            <person name="Lykidis A."/>
            <person name="Scott K.M."/>
            <person name="Sievert S."/>
            <person name="Kerfeld C."/>
            <person name="Freyermuth S."/>
            <person name="Dobrinski K."/>
            <person name="Boller A."/>
            <person name="Fitzpatrick K."/>
            <person name="Thoma P."/>
            <person name="Moore J."/>
            <person name="Richardson P."/>
        </authorList>
    </citation>
    <scope>NUCLEOTIDE SEQUENCE</scope>
    <source>
        <strain evidence="2">XCL-2</strain>
    </source>
</reference>
<keyword evidence="1" id="KW-1133">Transmembrane helix</keyword>
<dbReference type="Pfam" id="PF13698">
    <property type="entry name" value="DUF4156"/>
    <property type="match status" value="1"/>
</dbReference>
<sequence>MGETITCRKSNVLDKYMTSSQERKMHQIKQFFLIFMVGGFLLAGCSFNEPTEASKQVMLVKDYNVTTCQKLGDTIARVKDSLGGVKFSEEEVQEELIVIAKNDAAEMGGDSIVAVSDVKGGVQKFAIYRCKK</sequence>
<dbReference type="STRING" id="317025.Tcr_1914"/>
<dbReference type="KEGG" id="tcx:Tcr_1914"/>
<gene>
    <name evidence="2" type="ordered locus">Tcr_1914</name>
</gene>
<keyword evidence="1" id="KW-0472">Membrane</keyword>
<proteinExistence type="predicted"/>
<name>Q31EB9_HYDCU</name>
<dbReference type="EMBL" id="CP000109">
    <property type="protein sequence ID" value="ABB42504.1"/>
    <property type="molecule type" value="Genomic_DNA"/>
</dbReference>
<accession>Q31EB9</accession>
<dbReference type="HOGENOM" id="CLU_155205_0_0_6"/>
<protein>
    <recommendedName>
        <fullName evidence="3">DUF4156 domain-containing protein</fullName>
    </recommendedName>
</protein>
<keyword evidence="1" id="KW-0812">Transmembrane</keyword>
<evidence type="ECO:0000313" key="2">
    <source>
        <dbReference type="EMBL" id="ABB42504.1"/>
    </source>
</evidence>